<keyword evidence="2" id="KW-1185">Reference proteome</keyword>
<proteinExistence type="predicted"/>
<name>A0A926ZFR5_9CYAN</name>
<reference evidence="1" key="2">
    <citation type="submission" date="2020-08" db="EMBL/GenBank/DDBJ databases">
        <authorList>
            <person name="Chen M."/>
            <person name="Teng W."/>
            <person name="Zhao L."/>
            <person name="Hu C."/>
            <person name="Zhou Y."/>
            <person name="Han B."/>
            <person name="Song L."/>
            <person name="Shu W."/>
        </authorList>
    </citation>
    <scope>NUCLEOTIDE SEQUENCE</scope>
    <source>
        <strain evidence="1">FACHB-1375</strain>
    </source>
</reference>
<accession>A0A926ZFR5</accession>
<sequence>MLDPKEIVNFLRKYFHEVTPEQFAQDYKHYCPEINDPNSYQGIEPNIELRQDLLPEVEPYVTIDNIQTEKAIQETKNALTKLIAAFASELPSNLLLKVGEENAIQVVVTFIMPADLEAAKQKDFSLVHRQNDVS</sequence>
<evidence type="ECO:0000313" key="2">
    <source>
        <dbReference type="Proteomes" id="UP000641646"/>
    </source>
</evidence>
<evidence type="ECO:0000313" key="1">
    <source>
        <dbReference type="EMBL" id="MBD2180954.1"/>
    </source>
</evidence>
<dbReference type="Proteomes" id="UP000641646">
    <property type="component" value="Unassembled WGS sequence"/>
</dbReference>
<protein>
    <submittedName>
        <fullName evidence="1">Uncharacterized protein</fullName>
    </submittedName>
</protein>
<gene>
    <name evidence="1" type="ORF">H6G03_07545</name>
</gene>
<organism evidence="1 2">
    <name type="scientific">Aerosakkonema funiforme FACHB-1375</name>
    <dbReference type="NCBI Taxonomy" id="2949571"/>
    <lineage>
        <taxon>Bacteria</taxon>
        <taxon>Bacillati</taxon>
        <taxon>Cyanobacteriota</taxon>
        <taxon>Cyanophyceae</taxon>
        <taxon>Oscillatoriophycideae</taxon>
        <taxon>Aerosakkonematales</taxon>
        <taxon>Aerosakkonemataceae</taxon>
        <taxon>Aerosakkonema</taxon>
    </lineage>
</organism>
<dbReference type="RefSeq" id="WP_190463697.1">
    <property type="nucleotide sequence ID" value="NZ_JACJPW010000014.1"/>
</dbReference>
<dbReference type="AlphaFoldDB" id="A0A926ZFR5"/>
<reference evidence="1" key="1">
    <citation type="journal article" date="2015" name="ISME J.">
        <title>Draft Genome Sequence of Streptomyces incarnatus NRRL8089, which Produces the Nucleoside Antibiotic Sinefungin.</title>
        <authorList>
            <person name="Oshima K."/>
            <person name="Hattori M."/>
            <person name="Shimizu H."/>
            <person name="Fukuda K."/>
            <person name="Nemoto M."/>
            <person name="Inagaki K."/>
            <person name="Tamura T."/>
        </authorList>
    </citation>
    <scope>NUCLEOTIDE SEQUENCE</scope>
    <source>
        <strain evidence="1">FACHB-1375</strain>
    </source>
</reference>
<dbReference type="EMBL" id="JACJPW010000014">
    <property type="protein sequence ID" value="MBD2180954.1"/>
    <property type="molecule type" value="Genomic_DNA"/>
</dbReference>
<comment type="caution">
    <text evidence="1">The sequence shown here is derived from an EMBL/GenBank/DDBJ whole genome shotgun (WGS) entry which is preliminary data.</text>
</comment>